<dbReference type="EMBL" id="QGKX02001621">
    <property type="protein sequence ID" value="KAF3505254.1"/>
    <property type="molecule type" value="Genomic_DNA"/>
</dbReference>
<organism evidence="2 3">
    <name type="scientific">Brassica cretica</name>
    <name type="common">Mustard</name>
    <dbReference type="NCBI Taxonomy" id="69181"/>
    <lineage>
        <taxon>Eukaryota</taxon>
        <taxon>Viridiplantae</taxon>
        <taxon>Streptophyta</taxon>
        <taxon>Embryophyta</taxon>
        <taxon>Tracheophyta</taxon>
        <taxon>Spermatophyta</taxon>
        <taxon>Magnoliopsida</taxon>
        <taxon>eudicotyledons</taxon>
        <taxon>Gunneridae</taxon>
        <taxon>Pentapetalae</taxon>
        <taxon>rosids</taxon>
        <taxon>malvids</taxon>
        <taxon>Brassicales</taxon>
        <taxon>Brassicaceae</taxon>
        <taxon>Brassiceae</taxon>
        <taxon>Brassica</taxon>
    </lineage>
</organism>
<sequence>MNSHVIGIAGDGGADADTGRTDLRIGVVMMMMMMMMMMMITLRSADLKLRSGSRFEPV</sequence>
<evidence type="ECO:0000313" key="3">
    <source>
        <dbReference type="Proteomes" id="UP000712600"/>
    </source>
</evidence>
<reference evidence="2" key="1">
    <citation type="submission" date="2019-12" db="EMBL/GenBank/DDBJ databases">
        <title>Genome sequencing and annotation of Brassica cretica.</title>
        <authorList>
            <person name="Studholme D.J."/>
            <person name="Sarris P."/>
        </authorList>
    </citation>
    <scope>NUCLEOTIDE SEQUENCE</scope>
    <source>
        <strain evidence="2">PFS-109/04</strain>
        <tissue evidence="2">Leaf</tissue>
    </source>
</reference>
<proteinExistence type="predicted"/>
<comment type="caution">
    <text evidence="2">The sequence shown here is derived from an EMBL/GenBank/DDBJ whole genome shotgun (WGS) entry which is preliminary data.</text>
</comment>
<name>A0A8S9NJA3_BRACR</name>
<evidence type="ECO:0000256" key="1">
    <source>
        <dbReference type="SAM" id="Phobius"/>
    </source>
</evidence>
<gene>
    <name evidence="2" type="ORF">F2Q69_00039665</name>
</gene>
<keyword evidence="1" id="KW-0472">Membrane</keyword>
<keyword evidence="1" id="KW-1133">Transmembrane helix</keyword>
<dbReference type="Proteomes" id="UP000712600">
    <property type="component" value="Unassembled WGS sequence"/>
</dbReference>
<feature type="transmembrane region" description="Helical" evidence="1">
    <location>
        <begin position="23"/>
        <end position="42"/>
    </location>
</feature>
<accession>A0A8S9NJA3</accession>
<evidence type="ECO:0000313" key="2">
    <source>
        <dbReference type="EMBL" id="KAF3505254.1"/>
    </source>
</evidence>
<dbReference type="AlphaFoldDB" id="A0A8S9NJA3"/>
<protein>
    <submittedName>
        <fullName evidence="2">Uncharacterized protein</fullName>
    </submittedName>
</protein>
<keyword evidence="1" id="KW-0812">Transmembrane</keyword>